<feature type="region of interest" description="Disordered" evidence="4">
    <location>
        <begin position="420"/>
        <end position="446"/>
    </location>
</feature>
<comment type="subcellular location">
    <subcellularLocation>
        <location evidence="1">Cytoplasm</location>
    </subcellularLocation>
</comment>
<dbReference type="InParanoid" id="G9EK98"/>
<dbReference type="eggNOG" id="ENOG5033CGB">
    <property type="taxonomic scope" value="Bacteria"/>
</dbReference>
<evidence type="ECO:0000313" key="5">
    <source>
        <dbReference type="EMBL" id="EHL32249.1"/>
    </source>
</evidence>
<dbReference type="EMBL" id="JH413801">
    <property type="protein sequence ID" value="EHL32249.1"/>
    <property type="molecule type" value="Genomic_DNA"/>
</dbReference>
<accession>G9EK98</accession>
<dbReference type="PANTHER" id="PTHR31250:SF27">
    <property type="entry name" value="IQ DOMAIN-CONTAINING PROTEIN IQM5"/>
    <property type="match status" value="1"/>
</dbReference>
<evidence type="ECO:0000256" key="3">
    <source>
        <dbReference type="SAM" id="Coils"/>
    </source>
</evidence>
<sequence>MTLTIQDLKNRRIYKEKSGTLAERIDFAWSVYSSNDIQNQNKKNIKKEALMFLTYALDIQDPQDINGQLIELMEERNKYKTDNPGYIPGKSPSRIPFNPATVIPTATPLKKKNSSPEVAAAIKQKELLDVNYDSKMLDLHAKTIFLDERQRAELRVIISKGTFMKNGTNFDTSLMHSHNKPGFGAFTLNANGELSVFVHNRMRDRIAHSSMNSGVPVVAAGEIQIENGVLKKITTHSGHYRPSLFNVYRLLEHFSQSGIDISQAQVVSFDNPSSKLTGIKSKVVYYEAYKGDMYETPANQIYMGMLQAIDKSANIINEQVNTYKKGGFLTTIFALKDKITGSNLTAERNKIASAFEAEITEFKRELKPELSEEELQTKKEELHRIVNKYEQENKALSVKNDKKESSGRFAATISHFKEQLHALRSADHSDHVEPQPEESASMKNIS</sequence>
<keyword evidence="2" id="KW-0963">Cytoplasm</keyword>
<feature type="compositionally biased region" description="Basic and acidic residues" evidence="4">
    <location>
        <begin position="420"/>
        <end position="434"/>
    </location>
</feature>
<proteinExistence type="predicted"/>
<dbReference type="PANTHER" id="PTHR31250">
    <property type="entry name" value="IQ DOMAIN-CONTAINING PROTEIN IQM3"/>
    <property type="match status" value="1"/>
</dbReference>
<evidence type="ECO:0000313" key="6">
    <source>
        <dbReference type="Proteomes" id="UP000002770"/>
    </source>
</evidence>
<reference evidence="5 6" key="1">
    <citation type="journal article" date="2011" name="BMC Genomics">
        <title>Insight into cross-talk between intra-amoebal pathogens.</title>
        <authorList>
            <person name="Gimenez G."/>
            <person name="Bertelli C."/>
            <person name="Moliner C."/>
            <person name="Robert C."/>
            <person name="Raoult D."/>
            <person name="Fournier P.E."/>
            <person name="Greub G."/>
        </authorList>
    </citation>
    <scope>NUCLEOTIDE SEQUENCE [LARGE SCALE GENOMIC DNA]</scope>
    <source>
        <strain evidence="5 6">LLAP12</strain>
    </source>
</reference>
<evidence type="ECO:0000256" key="4">
    <source>
        <dbReference type="SAM" id="MobiDB-lite"/>
    </source>
</evidence>
<dbReference type="OrthoDB" id="5654135at2"/>
<dbReference type="STRING" id="658187.LDG_5622"/>
<keyword evidence="6" id="KW-1185">Reference proteome</keyword>
<organism evidence="5 6">
    <name type="scientific">Legionella drancourtii LLAP12</name>
    <dbReference type="NCBI Taxonomy" id="658187"/>
    <lineage>
        <taxon>Bacteria</taxon>
        <taxon>Pseudomonadati</taxon>
        <taxon>Pseudomonadota</taxon>
        <taxon>Gammaproteobacteria</taxon>
        <taxon>Legionellales</taxon>
        <taxon>Legionellaceae</taxon>
        <taxon>Legionella</taxon>
    </lineage>
</organism>
<feature type="coiled-coil region" evidence="3">
    <location>
        <begin position="372"/>
        <end position="406"/>
    </location>
</feature>
<dbReference type="InterPro" id="IPR044159">
    <property type="entry name" value="IQM"/>
</dbReference>
<dbReference type="HOGENOM" id="CLU_613636_0_0_6"/>
<gene>
    <name evidence="5" type="ORF">LDG_5622</name>
</gene>
<protein>
    <submittedName>
        <fullName evidence="5">Uncharacterized protein</fullName>
    </submittedName>
</protein>
<evidence type="ECO:0000256" key="1">
    <source>
        <dbReference type="ARBA" id="ARBA00004496"/>
    </source>
</evidence>
<dbReference type="Proteomes" id="UP000002770">
    <property type="component" value="Unassembled WGS sequence"/>
</dbReference>
<evidence type="ECO:0000256" key="2">
    <source>
        <dbReference type="ARBA" id="ARBA00022490"/>
    </source>
</evidence>
<keyword evidence="3" id="KW-0175">Coiled coil</keyword>
<name>G9EK98_9GAMM</name>
<dbReference type="AlphaFoldDB" id="G9EK98"/>
<dbReference type="GO" id="GO:0005737">
    <property type="term" value="C:cytoplasm"/>
    <property type="evidence" value="ECO:0007669"/>
    <property type="project" value="UniProtKB-SubCell"/>
</dbReference>
<dbReference type="RefSeq" id="WP_006869595.1">
    <property type="nucleotide sequence ID" value="NZ_JH413801.1"/>
</dbReference>